<dbReference type="HAMAP" id="MF_00210">
    <property type="entry name" value="EPSP_synth"/>
    <property type="match status" value="1"/>
</dbReference>
<feature type="binding site" evidence="7">
    <location>
        <position position="22"/>
    </location>
    <ligand>
        <name>3-phosphoshikimate</name>
        <dbReference type="ChEBI" id="CHEBI:145989"/>
    </ligand>
</feature>
<dbReference type="PIRSF" id="PIRSF000505">
    <property type="entry name" value="EPSPS"/>
    <property type="match status" value="1"/>
</dbReference>
<comment type="subcellular location">
    <subcellularLocation>
        <location evidence="7">Cytoplasm</location>
    </subcellularLocation>
</comment>
<dbReference type="NCBIfam" id="TIGR01356">
    <property type="entry name" value="aroA"/>
    <property type="match status" value="1"/>
</dbReference>
<evidence type="ECO:0000256" key="3">
    <source>
        <dbReference type="ARBA" id="ARBA00022605"/>
    </source>
</evidence>
<dbReference type="GO" id="GO:0009073">
    <property type="term" value="P:aromatic amino acid family biosynthetic process"/>
    <property type="evidence" value="ECO:0007669"/>
    <property type="project" value="UniProtKB-KW"/>
</dbReference>
<keyword evidence="3 7" id="KW-0028">Amino-acid biosynthesis</keyword>
<feature type="binding site" evidence="7">
    <location>
        <position position="343"/>
    </location>
    <ligand>
        <name>phosphoenolpyruvate</name>
        <dbReference type="ChEBI" id="CHEBI:58702"/>
    </ligand>
</feature>
<proteinExistence type="inferred from homology"/>
<dbReference type="InterPro" id="IPR006264">
    <property type="entry name" value="EPSP_synthase"/>
</dbReference>
<dbReference type="EC" id="2.5.1.19" evidence="7"/>
<sequence length="430" mass="45968">MTNVTIRKVEVLEGEIYAPPSKAYTQRMLIASALAHGTSKVSGPLVSDDTEATLRAVKALGAKVTFDGHCWMVEGANPVKGAQEPINCGDSGATLRFTMPIAALAPESSVFVLGKSLEQRPIVPLLQSLRQLGVEAYNQRIDGRAALVVEGGGIAGGKTRIRGDVSSQFISGLMFACPMAKADTKITLITPLESRSYVKMTNAVLAEHDITTHISEDFDCLHIPSNQTYTPSNHRVPGDFSSAAFLLAAAAVTSSDVCIKNLDYEAVQGDKAILGILKRMGANGKIYSDSIEVKGEGSLLEAIDVDARDIPDLVPVCTVLSCYANGTSKIHDAYRLRYKESDRLLSLYLELRKMGAQIAMDEGSLTVEGPCALHGAVVNPHNDHRIAMACAVAALGAKGETQIQDAECVRKSYPRFFNDLRSLGVDVDGG</sequence>
<keyword evidence="7" id="KW-0963">Cytoplasm</keyword>
<accession>A0A0M0BUV3</accession>
<dbReference type="InterPro" id="IPR023193">
    <property type="entry name" value="EPSP_synthase_CS"/>
</dbReference>
<dbReference type="PROSITE" id="PS00885">
    <property type="entry name" value="EPSP_SYNTHASE_2"/>
    <property type="match status" value="1"/>
</dbReference>
<dbReference type="Gene3D" id="3.65.10.10">
    <property type="entry name" value="Enolpyruvate transferase domain"/>
    <property type="match status" value="2"/>
</dbReference>
<evidence type="ECO:0000256" key="4">
    <source>
        <dbReference type="ARBA" id="ARBA00022679"/>
    </source>
</evidence>
<evidence type="ECO:0000256" key="6">
    <source>
        <dbReference type="ARBA" id="ARBA00044633"/>
    </source>
</evidence>
<dbReference type="SUPFAM" id="SSF55205">
    <property type="entry name" value="EPT/RTPC-like"/>
    <property type="match status" value="1"/>
</dbReference>
<name>A0A0M0BUV3_9ARCH</name>
<dbReference type="InterPro" id="IPR001986">
    <property type="entry name" value="Enolpyruvate_Tfrase_dom"/>
</dbReference>
<dbReference type="EMBL" id="LFWV01000002">
    <property type="protein sequence ID" value="KON32408.1"/>
    <property type="molecule type" value="Genomic_DNA"/>
</dbReference>
<gene>
    <name evidence="7" type="primary">aroA</name>
    <name evidence="9" type="ORF">AC478_00205</name>
</gene>
<comment type="caution">
    <text evidence="9">The sequence shown here is derived from an EMBL/GenBank/DDBJ whole genome shotgun (WGS) entry which is preliminary data.</text>
</comment>
<comment type="similarity">
    <text evidence="2 7">Belongs to the EPSP synthase family.</text>
</comment>
<feature type="binding site" evidence="7">
    <location>
        <position position="312"/>
    </location>
    <ligand>
        <name>3-phosphoshikimate</name>
        <dbReference type="ChEBI" id="CHEBI:145989"/>
    </ligand>
</feature>
<dbReference type="Proteomes" id="UP000054016">
    <property type="component" value="Unassembled WGS sequence"/>
</dbReference>
<feature type="binding site" evidence="7">
    <location>
        <position position="168"/>
    </location>
    <ligand>
        <name>3-phosphoshikimate</name>
        <dbReference type="ChEBI" id="CHEBI:145989"/>
    </ligand>
</feature>
<comment type="catalytic activity">
    <reaction evidence="6">
        <text>3-phosphoshikimate + phosphoenolpyruvate = 5-O-(1-carboxyvinyl)-3-phosphoshikimate + phosphate</text>
        <dbReference type="Rhea" id="RHEA:21256"/>
        <dbReference type="ChEBI" id="CHEBI:43474"/>
        <dbReference type="ChEBI" id="CHEBI:57701"/>
        <dbReference type="ChEBI" id="CHEBI:58702"/>
        <dbReference type="ChEBI" id="CHEBI:145989"/>
        <dbReference type="EC" id="2.5.1.19"/>
    </reaction>
    <physiologicalReaction direction="left-to-right" evidence="6">
        <dbReference type="Rhea" id="RHEA:21257"/>
    </physiologicalReaction>
</comment>
<comment type="pathway">
    <text evidence="1">Metabolic intermediate biosynthesis; chorismate biosynthesis; chorismate from D-erythrose 4-phosphate and phosphoenolpyruvate: step 6/7.</text>
</comment>
<feature type="binding site" evidence="7">
    <location>
        <position position="168"/>
    </location>
    <ligand>
        <name>phosphoenolpyruvate</name>
        <dbReference type="ChEBI" id="CHEBI:58702"/>
    </ligand>
</feature>
<dbReference type="PATRIC" id="fig|1685125.3.peg.748"/>
<reference evidence="10" key="1">
    <citation type="submission" date="2015-06" db="EMBL/GenBank/DDBJ databases">
        <title>New insights into the roles of widespread benthic archaea in carbon and nitrogen cycling.</title>
        <authorList>
            <person name="Lazar C.S."/>
            <person name="Baker B.J."/>
            <person name="Seitz K.W."/>
            <person name="Hyde A.S."/>
            <person name="Dick G.J."/>
            <person name="Hinrichs K.-U."/>
            <person name="Teske A.P."/>
        </authorList>
    </citation>
    <scope>NUCLEOTIDE SEQUENCE [LARGE SCALE GENOMIC DNA]</scope>
</reference>
<feature type="binding site" evidence="7">
    <location>
        <position position="22"/>
    </location>
    <ligand>
        <name>phosphoenolpyruvate</name>
        <dbReference type="ChEBI" id="CHEBI:58702"/>
    </ligand>
</feature>
<comment type="function">
    <text evidence="7">Catalyzes the transfer of the enolpyruvyl moiety of phosphoenolpyruvate (PEP) to the 5-hydroxyl of shikimate-3-phosphate (S3P) to produce enolpyruvyl shikimate-3-phosphate and inorganic phosphate.</text>
</comment>
<dbReference type="GO" id="GO:0009423">
    <property type="term" value="P:chorismate biosynthetic process"/>
    <property type="evidence" value="ECO:0007669"/>
    <property type="project" value="UniProtKB-UniRule"/>
</dbReference>
<keyword evidence="4 7" id="KW-0808">Transferase</keyword>
<organism evidence="9 10">
    <name type="scientific">miscellaneous Crenarchaeota group-1 archaeon SG8-32-3</name>
    <dbReference type="NCBI Taxonomy" id="1685125"/>
    <lineage>
        <taxon>Archaea</taxon>
        <taxon>Candidatus Bathyarchaeota</taxon>
        <taxon>MCG-1</taxon>
    </lineage>
</organism>
<evidence type="ECO:0000256" key="5">
    <source>
        <dbReference type="ARBA" id="ARBA00023141"/>
    </source>
</evidence>
<dbReference type="CDD" id="cd01556">
    <property type="entry name" value="EPSP_synthase"/>
    <property type="match status" value="1"/>
</dbReference>
<dbReference type="GO" id="GO:0005737">
    <property type="term" value="C:cytoplasm"/>
    <property type="evidence" value="ECO:0007669"/>
    <property type="project" value="UniProtKB-SubCell"/>
</dbReference>
<feature type="binding site" evidence="7">
    <location>
        <position position="194"/>
    </location>
    <ligand>
        <name>3-phosphoshikimate</name>
        <dbReference type="ChEBI" id="CHEBI:145989"/>
    </ligand>
</feature>
<dbReference type="GO" id="GO:0003866">
    <property type="term" value="F:3-phosphoshikimate 1-carboxyvinyltransferase activity"/>
    <property type="evidence" value="ECO:0007669"/>
    <property type="project" value="UniProtKB-UniRule"/>
</dbReference>
<keyword evidence="5 7" id="KW-0057">Aromatic amino acid biosynthesis</keyword>
<dbReference type="Pfam" id="PF00275">
    <property type="entry name" value="EPSP_synthase"/>
    <property type="match status" value="1"/>
</dbReference>
<feature type="binding site" evidence="7">
    <location>
        <position position="339"/>
    </location>
    <ligand>
        <name>3-phosphoshikimate</name>
        <dbReference type="ChEBI" id="CHEBI:145989"/>
    </ligand>
</feature>
<feature type="binding site" evidence="7">
    <location>
        <position position="27"/>
    </location>
    <ligand>
        <name>3-phosphoshikimate</name>
        <dbReference type="ChEBI" id="CHEBI:145989"/>
    </ligand>
</feature>
<dbReference type="GO" id="GO:0008652">
    <property type="term" value="P:amino acid biosynthetic process"/>
    <property type="evidence" value="ECO:0007669"/>
    <property type="project" value="UniProtKB-KW"/>
</dbReference>
<evidence type="ECO:0000256" key="1">
    <source>
        <dbReference type="ARBA" id="ARBA00004811"/>
    </source>
</evidence>
<evidence type="ECO:0000256" key="2">
    <source>
        <dbReference type="ARBA" id="ARBA00009948"/>
    </source>
</evidence>
<dbReference type="UniPathway" id="UPA00053">
    <property type="reaction ID" value="UER00089"/>
</dbReference>
<comment type="caution">
    <text evidence="7">Lacks conserved residue(s) required for the propagation of feature annotation.</text>
</comment>
<evidence type="ECO:0000259" key="8">
    <source>
        <dbReference type="Pfam" id="PF00275"/>
    </source>
</evidence>
<evidence type="ECO:0000256" key="7">
    <source>
        <dbReference type="HAMAP-Rule" id="MF_00210"/>
    </source>
</evidence>
<feature type="binding site" evidence="7">
    <location>
        <position position="92"/>
    </location>
    <ligand>
        <name>phosphoenolpyruvate</name>
        <dbReference type="ChEBI" id="CHEBI:58702"/>
    </ligand>
</feature>
<feature type="active site" description="Proton acceptor" evidence="7">
    <location>
        <position position="312"/>
    </location>
</feature>
<dbReference type="PANTHER" id="PTHR21090">
    <property type="entry name" value="AROM/DEHYDROQUINATE SYNTHASE"/>
    <property type="match status" value="1"/>
</dbReference>
<evidence type="ECO:0000313" key="9">
    <source>
        <dbReference type="EMBL" id="KON32408.1"/>
    </source>
</evidence>
<dbReference type="AlphaFoldDB" id="A0A0M0BUV3"/>
<feature type="binding site" evidence="7">
    <location>
        <position position="385"/>
    </location>
    <ligand>
        <name>phosphoenolpyruvate</name>
        <dbReference type="ChEBI" id="CHEBI:58702"/>
    </ligand>
</feature>
<evidence type="ECO:0000313" key="10">
    <source>
        <dbReference type="Proteomes" id="UP000054016"/>
    </source>
</evidence>
<feature type="domain" description="Enolpyruvate transferase" evidence="8">
    <location>
        <begin position="7"/>
        <end position="420"/>
    </location>
</feature>
<feature type="binding site" evidence="7">
    <location>
        <position position="120"/>
    </location>
    <ligand>
        <name>phosphoenolpyruvate</name>
        <dbReference type="ChEBI" id="CHEBI:58702"/>
    </ligand>
</feature>
<dbReference type="InterPro" id="IPR013792">
    <property type="entry name" value="RNA3'P_cycl/enolpyr_Trfase_a/b"/>
</dbReference>
<feature type="binding site" evidence="7">
    <location>
        <position position="411"/>
    </location>
    <ligand>
        <name>phosphoenolpyruvate</name>
        <dbReference type="ChEBI" id="CHEBI:58702"/>
    </ligand>
</feature>
<dbReference type="InterPro" id="IPR036968">
    <property type="entry name" value="Enolpyruvate_Tfrase_sf"/>
</dbReference>
<dbReference type="PANTHER" id="PTHR21090:SF5">
    <property type="entry name" value="PENTAFUNCTIONAL AROM POLYPEPTIDE"/>
    <property type="match status" value="1"/>
</dbReference>
<comment type="subunit">
    <text evidence="7">Monomer.</text>
</comment>
<feature type="binding site" evidence="7">
    <location>
        <position position="167"/>
    </location>
    <ligand>
        <name>3-phosphoshikimate</name>
        <dbReference type="ChEBI" id="CHEBI:145989"/>
    </ligand>
</feature>
<feature type="binding site" evidence="7">
    <location>
        <position position="166"/>
    </location>
    <ligand>
        <name>3-phosphoshikimate</name>
        <dbReference type="ChEBI" id="CHEBI:145989"/>
    </ligand>
</feature>
<protein>
    <recommendedName>
        <fullName evidence="7">3-phosphoshikimate 1-carboxyvinyltransferase</fullName>
        <ecNumber evidence="7">2.5.1.19</ecNumber>
    </recommendedName>
    <alternativeName>
        <fullName evidence="7">5-enolpyruvylshikimate-3-phosphate synthase</fullName>
        <shortName evidence="7">EPSP synthase</shortName>
        <shortName evidence="7">EPSPS</shortName>
    </alternativeName>
</protein>